<dbReference type="GO" id="GO:0008841">
    <property type="term" value="F:dihydrofolate synthase activity"/>
    <property type="evidence" value="ECO:0007669"/>
    <property type="project" value="UniProtKB-EC"/>
</dbReference>
<comment type="catalytic activity">
    <reaction evidence="19">
        <text>(6R)-5,10-methylenetetrahydrofolyl-(gamma-L-Glu)(n) + L-glutamate + ATP = (6R)-5,10-methylenetetrahydrofolyl-(gamma-L-Glu)(n+1) + ADP + phosphate + H(+)</text>
        <dbReference type="Rhea" id="RHEA:51912"/>
        <dbReference type="Rhea" id="RHEA-COMP:13257"/>
        <dbReference type="Rhea" id="RHEA-COMP:13258"/>
        <dbReference type="ChEBI" id="CHEBI:15378"/>
        <dbReference type="ChEBI" id="CHEBI:29985"/>
        <dbReference type="ChEBI" id="CHEBI:30616"/>
        <dbReference type="ChEBI" id="CHEBI:43474"/>
        <dbReference type="ChEBI" id="CHEBI:136572"/>
        <dbReference type="ChEBI" id="CHEBI:456216"/>
        <dbReference type="EC" id="6.3.2.17"/>
    </reaction>
</comment>
<keyword evidence="9" id="KW-0479">Metal-binding</keyword>
<evidence type="ECO:0000256" key="12">
    <source>
        <dbReference type="ARBA" id="ARBA00022842"/>
    </source>
</evidence>
<dbReference type="EC" id="6.3.2.17" evidence="6"/>
<evidence type="ECO:0000313" key="24">
    <source>
        <dbReference type="EMBL" id="MFC6673492.1"/>
    </source>
</evidence>
<keyword evidence="11 21" id="KW-0067">ATP-binding</keyword>
<keyword evidence="8 21" id="KW-0436">Ligase</keyword>
<reference evidence="25" key="1">
    <citation type="journal article" date="2019" name="Int. J. Syst. Evol. Microbiol.">
        <title>The Global Catalogue of Microorganisms (GCM) 10K type strain sequencing project: providing services to taxonomists for standard genome sequencing and annotation.</title>
        <authorList>
            <consortium name="The Broad Institute Genomics Platform"/>
            <consortium name="The Broad Institute Genome Sequencing Center for Infectious Disease"/>
            <person name="Wu L."/>
            <person name="Ma J."/>
        </authorList>
    </citation>
    <scope>NUCLEOTIDE SEQUENCE [LARGE SCALE GENOMIC DNA]</scope>
    <source>
        <strain evidence="25">NBRC 111756</strain>
    </source>
</reference>
<dbReference type="Pfam" id="PF08245">
    <property type="entry name" value="Mur_ligase_M"/>
    <property type="match status" value="1"/>
</dbReference>
<dbReference type="RefSeq" id="WP_379911914.1">
    <property type="nucleotide sequence ID" value="NZ_JBHSWE010000001.1"/>
</dbReference>
<dbReference type="GO" id="GO:0004326">
    <property type="term" value="F:tetrahydrofolylpolyglutamate synthase activity"/>
    <property type="evidence" value="ECO:0007669"/>
    <property type="project" value="UniProtKB-EC"/>
</dbReference>
<evidence type="ECO:0000259" key="22">
    <source>
        <dbReference type="Pfam" id="PF02875"/>
    </source>
</evidence>
<evidence type="ECO:0000256" key="18">
    <source>
        <dbReference type="ARBA" id="ARBA00047808"/>
    </source>
</evidence>
<evidence type="ECO:0000256" key="7">
    <source>
        <dbReference type="ARBA" id="ARBA00019357"/>
    </source>
</evidence>
<comment type="catalytic activity">
    <reaction evidence="20">
        <text>7,8-dihydropteroate + L-glutamate + ATP = 7,8-dihydrofolate + ADP + phosphate + H(+)</text>
        <dbReference type="Rhea" id="RHEA:23584"/>
        <dbReference type="ChEBI" id="CHEBI:15378"/>
        <dbReference type="ChEBI" id="CHEBI:17839"/>
        <dbReference type="ChEBI" id="CHEBI:29985"/>
        <dbReference type="ChEBI" id="CHEBI:30616"/>
        <dbReference type="ChEBI" id="CHEBI:43474"/>
        <dbReference type="ChEBI" id="CHEBI:57451"/>
        <dbReference type="ChEBI" id="CHEBI:456216"/>
        <dbReference type="EC" id="6.3.2.12"/>
    </reaction>
</comment>
<evidence type="ECO:0000256" key="19">
    <source>
        <dbReference type="ARBA" id="ARBA00049035"/>
    </source>
</evidence>
<accession>A0ABW2A7N2</accession>
<dbReference type="NCBIfam" id="TIGR01499">
    <property type="entry name" value="folC"/>
    <property type="match status" value="1"/>
</dbReference>
<evidence type="ECO:0000256" key="5">
    <source>
        <dbReference type="ARBA" id="ARBA00013023"/>
    </source>
</evidence>
<evidence type="ECO:0000256" key="2">
    <source>
        <dbReference type="ARBA" id="ARBA00004799"/>
    </source>
</evidence>
<evidence type="ECO:0000256" key="21">
    <source>
        <dbReference type="PIRNR" id="PIRNR001563"/>
    </source>
</evidence>
<evidence type="ECO:0000256" key="1">
    <source>
        <dbReference type="ARBA" id="ARBA00002714"/>
    </source>
</evidence>
<evidence type="ECO:0000256" key="4">
    <source>
        <dbReference type="ARBA" id="ARBA00008276"/>
    </source>
</evidence>
<protein>
    <recommendedName>
        <fullName evidence="7">Dihydrofolate synthase/folylpolyglutamate synthase</fullName>
        <ecNumber evidence="5">6.3.2.12</ecNumber>
        <ecNumber evidence="6">6.3.2.17</ecNumber>
    </recommendedName>
    <alternativeName>
        <fullName evidence="16">Folylpoly-gamma-glutamate synthetase-dihydrofolate synthetase</fullName>
    </alternativeName>
    <alternativeName>
        <fullName evidence="14">Folylpolyglutamate synthetase</fullName>
    </alternativeName>
    <alternativeName>
        <fullName evidence="15">Tetrahydrofolylpolyglutamate synthase</fullName>
    </alternativeName>
</protein>
<dbReference type="InterPro" id="IPR013221">
    <property type="entry name" value="Mur_ligase_cen"/>
</dbReference>
<dbReference type="PROSITE" id="PS01011">
    <property type="entry name" value="FOLYLPOLYGLU_SYNT_1"/>
    <property type="match status" value="1"/>
</dbReference>
<dbReference type="PIRSF" id="PIRSF001563">
    <property type="entry name" value="Folylpolyglu_synth"/>
    <property type="match status" value="1"/>
</dbReference>
<dbReference type="SUPFAM" id="SSF53244">
    <property type="entry name" value="MurD-like peptide ligases, peptide-binding domain"/>
    <property type="match status" value="1"/>
</dbReference>
<keyword evidence="25" id="KW-1185">Reference proteome</keyword>
<comment type="catalytic activity">
    <reaction evidence="18">
        <text>10-formyltetrahydrofolyl-(gamma-L-Glu)(n) + L-glutamate + ATP = 10-formyltetrahydrofolyl-(gamma-L-Glu)(n+1) + ADP + phosphate + H(+)</text>
        <dbReference type="Rhea" id="RHEA:51904"/>
        <dbReference type="Rhea" id="RHEA-COMP:13088"/>
        <dbReference type="Rhea" id="RHEA-COMP:14300"/>
        <dbReference type="ChEBI" id="CHEBI:15378"/>
        <dbReference type="ChEBI" id="CHEBI:29985"/>
        <dbReference type="ChEBI" id="CHEBI:30616"/>
        <dbReference type="ChEBI" id="CHEBI:43474"/>
        <dbReference type="ChEBI" id="CHEBI:134413"/>
        <dbReference type="ChEBI" id="CHEBI:456216"/>
        <dbReference type="EC" id="6.3.2.17"/>
    </reaction>
</comment>
<proteinExistence type="inferred from homology"/>
<dbReference type="PANTHER" id="PTHR11136:SF0">
    <property type="entry name" value="DIHYDROFOLATE SYNTHETASE-RELATED"/>
    <property type="match status" value="1"/>
</dbReference>
<dbReference type="InterPro" id="IPR018109">
    <property type="entry name" value="Folylpolyglutamate_synth_CS"/>
</dbReference>
<dbReference type="PANTHER" id="PTHR11136">
    <property type="entry name" value="FOLYLPOLYGLUTAMATE SYNTHASE-RELATED"/>
    <property type="match status" value="1"/>
</dbReference>
<comment type="function">
    <text evidence="1">Functions in two distinct reactions of the de novo folate biosynthetic pathway. Catalyzes the addition of a glutamate residue to dihydropteroate (7,8-dihydropteroate or H2Pte) to form dihydrofolate (7,8-dihydrofolate monoglutamate or H2Pte-Glu). Also catalyzes successive additions of L-glutamate to tetrahydrofolate or 10-formyltetrahydrofolate or 5,10-methylenetetrahydrofolate, leading to folylpolyglutamate derivatives.</text>
</comment>
<dbReference type="SUPFAM" id="SSF53623">
    <property type="entry name" value="MurD-like peptide ligases, catalytic domain"/>
    <property type="match status" value="1"/>
</dbReference>
<comment type="similarity">
    <text evidence="4 21">Belongs to the folylpolyglutamate synthase family.</text>
</comment>
<keyword evidence="10 21" id="KW-0547">Nucleotide-binding</keyword>
<sequence length="426" mass="45691">MQAVTELTLNEWLSRIEACHPSEIELGLDRIRDVARQLALDFGATRVVTIAGTNGKGSTQTFLDRILRHGGHSTGCYSSPHFLRYNERVRLNGEEVSDGLLCDAFAAVERARGTTPLTYFEFGTLAALKIFADARPEYLLLEVGLGGRLDAVNIIDADVAVVTTVALDHTDWLGDSRELIGREKAGIFRAGRAAVCGDPQPPVTVAEVATQLGACLHQVGQTFSWQSGDSSWDWQGLNARGEAVEMSGLPLPALPLPNAATALQVLHLLPDPVPRQAIERGLQDARMTGRMQRISLDGSDCILDVAHNPEAAGYIAARLRAMPVRGRRHLLLGMLGDKDVAGVLAALAPLADRWHLAGLAGARGQSSDRLAETLDRVDDSASRALYPDVASALQGLRGELTADDQVLIAGSFFTVSEALAQLKLEG</sequence>
<name>A0ABW2A7N2_9GAMM</name>
<gene>
    <name evidence="24" type="primary">folC</name>
    <name evidence="24" type="ORF">ACFQDL_27935</name>
</gene>
<evidence type="ECO:0000259" key="23">
    <source>
        <dbReference type="Pfam" id="PF08245"/>
    </source>
</evidence>
<evidence type="ECO:0000256" key="14">
    <source>
        <dbReference type="ARBA" id="ARBA00030048"/>
    </source>
</evidence>
<evidence type="ECO:0000256" key="15">
    <source>
        <dbReference type="ARBA" id="ARBA00030592"/>
    </source>
</evidence>
<dbReference type="InterPro" id="IPR036615">
    <property type="entry name" value="Mur_ligase_C_dom_sf"/>
</dbReference>
<comment type="caution">
    <text evidence="24">The sequence shown here is derived from an EMBL/GenBank/DDBJ whole genome shotgun (WGS) entry which is preliminary data.</text>
</comment>
<dbReference type="EMBL" id="JBHSWE010000001">
    <property type="protein sequence ID" value="MFC6673492.1"/>
    <property type="molecule type" value="Genomic_DNA"/>
</dbReference>
<organism evidence="24 25">
    <name type="scientific">Marinobacterium aestuariivivens</name>
    <dbReference type="NCBI Taxonomy" id="1698799"/>
    <lineage>
        <taxon>Bacteria</taxon>
        <taxon>Pseudomonadati</taxon>
        <taxon>Pseudomonadota</taxon>
        <taxon>Gammaproteobacteria</taxon>
        <taxon>Oceanospirillales</taxon>
        <taxon>Oceanospirillaceae</taxon>
        <taxon>Marinobacterium</taxon>
    </lineage>
</organism>
<feature type="domain" description="Mur ligase C-terminal" evidence="22">
    <location>
        <begin position="289"/>
        <end position="412"/>
    </location>
</feature>
<evidence type="ECO:0000256" key="20">
    <source>
        <dbReference type="ARBA" id="ARBA00049161"/>
    </source>
</evidence>
<dbReference type="EC" id="6.3.2.12" evidence="5"/>
<evidence type="ECO:0000256" key="3">
    <source>
        <dbReference type="ARBA" id="ARBA00005150"/>
    </source>
</evidence>
<comment type="pathway">
    <text evidence="2">Cofactor biosynthesis; tetrahydrofolate biosynthesis; 7,8-dihydrofolate from 2-amino-4-hydroxy-6-hydroxymethyl-7,8-dihydropteridine diphosphate and 4-aminobenzoate: step 2/2.</text>
</comment>
<dbReference type="Gene3D" id="3.90.190.20">
    <property type="entry name" value="Mur ligase, C-terminal domain"/>
    <property type="match status" value="1"/>
</dbReference>
<keyword evidence="12" id="KW-0460">Magnesium</keyword>
<dbReference type="Pfam" id="PF02875">
    <property type="entry name" value="Mur_ligase_C"/>
    <property type="match status" value="1"/>
</dbReference>
<feature type="domain" description="Mur ligase central" evidence="23">
    <location>
        <begin position="50"/>
        <end position="190"/>
    </location>
</feature>
<comment type="catalytic activity">
    <reaction evidence="17">
        <text>(6S)-5,6,7,8-tetrahydrofolyl-(gamma-L-Glu)(n) + L-glutamate + ATP = (6S)-5,6,7,8-tetrahydrofolyl-(gamma-L-Glu)(n+1) + ADP + phosphate + H(+)</text>
        <dbReference type="Rhea" id="RHEA:10580"/>
        <dbReference type="Rhea" id="RHEA-COMP:14738"/>
        <dbReference type="Rhea" id="RHEA-COMP:14740"/>
        <dbReference type="ChEBI" id="CHEBI:15378"/>
        <dbReference type="ChEBI" id="CHEBI:29985"/>
        <dbReference type="ChEBI" id="CHEBI:30616"/>
        <dbReference type="ChEBI" id="CHEBI:43474"/>
        <dbReference type="ChEBI" id="CHEBI:141005"/>
        <dbReference type="ChEBI" id="CHEBI:456216"/>
        <dbReference type="EC" id="6.3.2.17"/>
    </reaction>
</comment>
<dbReference type="InterPro" id="IPR004101">
    <property type="entry name" value="Mur_ligase_C"/>
</dbReference>
<dbReference type="InterPro" id="IPR036565">
    <property type="entry name" value="Mur-like_cat_sf"/>
</dbReference>
<dbReference type="Gene3D" id="3.40.1190.10">
    <property type="entry name" value="Mur-like, catalytic domain"/>
    <property type="match status" value="1"/>
</dbReference>
<evidence type="ECO:0000256" key="16">
    <source>
        <dbReference type="ARBA" id="ARBA00032510"/>
    </source>
</evidence>
<evidence type="ECO:0000256" key="8">
    <source>
        <dbReference type="ARBA" id="ARBA00022598"/>
    </source>
</evidence>
<keyword evidence="13" id="KW-0289">Folate biosynthesis</keyword>
<dbReference type="InterPro" id="IPR001645">
    <property type="entry name" value="Folylpolyglutamate_synth"/>
</dbReference>
<evidence type="ECO:0000256" key="10">
    <source>
        <dbReference type="ARBA" id="ARBA00022741"/>
    </source>
</evidence>
<evidence type="ECO:0000256" key="9">
    <source>
        <dbReference type="ARBA" id="ARBA00022723"/>
    </source>
</evidence>
<evidence type="ECO:0000256" key="6">
    <source>
        <dbReference type="ARBA" id="ARBA00013025"/>
    </source>
</evidence>
<dbReference type="NCBIfam" id="NF008101">
    <property type="entry name" value="PRK10846.1"/>
    <property type="match status" value="1"/>
</dbReference>
<evidence type="ECO:0000313" key="25">
    <source>
        <dbReference type="Proteomes" id="UP001596422"/>
    </source>
</evidence>
<dbReference type="Proteomes" id="UP001596422">
    <property type="component" value="Unassembled WGS sequence"/>
</dbReference>
<evidence type="ECO:0000256" key="17">
    <source>
        <dbReference type="ARBA" id="ARBA00047493"/>
    </source>
</evidence>
<comment type="pathway">
    <text evidence="3">Cofactor biosynthesis; tetrahydrofolylpolyglutamate biosynthesis.</text>
</comment>
<evidence type="ECO:0000256" key="13">
    <source>
        <dbReference type="ARBA" id="ARBA00022909"/>
    </source>
</evidence>
<evidence type="ECO:0000256" key="11">
    <source>
        <dbReference type="ARBA" id="ARBA00022840"/>
    </source>
</evidence>